<protein>
    <submittedName>
        <fullName evidence="1">Uncharacterized protein</fullName>
    </submittedName>
</protein>
<comment type="caution">
    <text evidence="1">The sequence shown here is derived from an EMBL/GenBank/DDBJ whole genome shotgun (WGS) entry which is preliminary data.</text>
</comment>
<organism evidence="1 2">
    <name type="scientific">Edwardsiella tarda</name>
    <dbReference type="NCBI Taxonomy" id="636"/>
    <lineage>
        <taxon>Bacteria</taxon>
        <taxon>Pseudomonadati</taxon>
        <taxon>Pseudomonadota</taxon>
        <taxon>Gammaproteobacteria</taxon>
        <taxon>Enterobacterales</taxon>
        <taxon>Hafniaceae</taxon>
        <taxon>Edwardsiella</taxon>
    </lineage>
</organism>
<accession>A0A2A7U330</accession>
<reference evidence="2" key="1">
    <citation type="submission" date="2017-09" db="EMBL/GenBank/DDBJ databases">
        <title>FDA dAtabase for Regulatory Grade micrObial Sequences (FDA-ARGOS): Supporting development and validation of Infectious Disease Dx tests.</title>
        <authorList>
            <person name="Goldberg B."/>
            <person name="Campos J."/>
            <person name="Tallon L."/>
            <person name="Sadzewicz L."/>
            <person name="Ott S."/>
            <person name="Zhao X."/>
            <person name="Nagaraj S."/>
            <person name="Vavikolanu K."/>
            <person name="Aluvathingal J."/>
            <person name="Nadendla S."/>
            <person name="Geyer C."/>
            <person name="Sichtig H."/>
        </authorList>
    </citation>
    <scope>NUCLEOTIDE SEQUENCE [LARGE SCALE GENOMIC DNA]</scope>
    <source>
        <strain evidence="2">FDAARGOS_370</strain>
    </source>
</reference>
<evidence type="ECO:0000313" key="1">
    <source>
        <dbReference type="EMBL" id="PEH72643.1"/>
    </source>
</evidence>
<dbReference type="EMBL" id="PDDV01000013">
    <property type="protein sequence ID" value="PEH72643.1"/>
    <property type="molecule type" value="Genomic_DNA"/>
</dbReference>
<name>A0A2A7U330_EDWTA</name>
<dbReference type="AlphaFoldDB" id="A0A2A7U330"/>
<evidence type="ECO:0000313" key="2">
    <source>
        <dbReference type="Proteomes" id="UP000219788"/>
    </source>
</evidence>
<dbReference type="Proteomes" id="UP000219788">
    <property type="component" value="Unassembled WGS sequence"/>
</dbReference>
<sequence>MPLATIELVFLYFFRLSYIDAKSIKTQVLQIDVRLSLCAFIHSYIDFRKENGGDVNELLKCFDTMIFSPIQAVEGNIPSMFDGSEAIANFLSKVVTGKGQ</sequence>
<gene>
    <name evidence="1" type="ORF">CRM76_12240</name>
</gene>
<proteinExistence type="predicted"/>